<gene>
    <name evidence="2" type="ORF">ZIOFF_005160</name>
</gene>
<sequence length="703" mass="78890">MTLIVSHYEQPEKKSPLAAHCRESLPEKRLLRERRFVRRRGVSIGGITAMASRGDLNLNLTPAPEYEEHLKEGLKYAMVQHEILFKHQVRELHRLYWIQKRLMNEVSWRQTVSTSVHEEVPAVDSIEFVSDSADEIVNASTEETRSGLYQYALATGHFKVNFISTEATVNKASDVKVVEYTDKKKAHPKSTASDIPSMEIRMLNESGHRPLEKYAHSENLAEKWRNNKFIDSDTVLLSGLEHGGPQSVNSPTEKQQSKYKLTFIDLNIAQDYDFVNSFANTVEASTSPSTRSTIVINGADLSVSNIYSKGSTSTVQPGFVSPDLRNSRERIANSLHHDLNISYLSSAQTSVQSSNAIDHINYKGVDNEFLTPSIRNPEECCKNSVESIAKANKMGTQHSSDGPILEELHKHGKGHTFSVLDQPTISDSRTMIPVSCSYLENNCLHAPAESTNLPPNTGGLEEKMSRKEESEEDTLSSHAKVAHGEQQDEPESPSVAKINHFECALENRSLANKVVASNSEYSATELDISSNKAQPFEDCEAPFNIEERACHFYRSQSKVYLNQKLAQVVSNDHIVAAAKTLLSLTNQYTMDHLGDRKTESESEESKDQPQSSEDSFETVTLKLKEIRDYGSLVCDKQIDKDGIRRKLVYFLLEVDDQGPITSVEGVDGFRELEMEIRGKLLLPSPYVQRFVIEHCTKEHLLDG</sequence>
<feature type="region of interest" description="Disordered" evidence="1">
    <location>
        <begin position="447"/>
        <end position="494"/>
    </location>
</feature>
<organism evidence="2 3">
    <name type="scientific">Zingiber officinale</name>
    <name type="common">Ginger</name>
    <name type="synonym">Amomum zingiber</name>
    <dbReference type="NCBI Taxonomy" id="94328"/>
    <lineage>
        <taxon>Eukaryota</taxon>
        <taxon>Viridiplantae</taxon>
        <taxon>Streptophyta</taxon>
        <taxon>Embryophyta</taxon>
        <taxon>Tracheophyta</taxon>
        <taxon>Spermatophyta</taxon>
        <taxon>Magnoliopsida</taxon>
        <taxon>Liliopsida</taxon>
        <taxon>Zingiberales</taxon>
        <taxon>Zingiberaceae</taxon>
        <taxon>Zingiber</taxon>
    </lineage>
</organism>
<evidence type="ECO:0000313" key="2">
    <source>
        <dbReference type="EMBL" id="KAG6531354.1"/>
    </source>
</evidence>
<name>A0A8J5HV40_ZINOF</name>
<dbReference type="PANTHER" id="PTHR33167">
    <property type="entry name" value="TRANSCRIPTION FACTOR, PUTATIVE (DUF863)-RELATED"/>
    <property type="match status" value="1"/>
</dbReference>
<feature type="compositionally biased region" description="Basic and acidic residues" evidence="1">
    <location>
        <begin position="460"/>
        <end position="469"/>
    </location>
</feature>
<comment type="caution">
    <text evidence="2">The sequence shown here is derived from an EMBL/GenBank/DDBJ whole genome shotgun (WGS) entry which is preliminary data.</text>
</comment>
<proteinExistence type="predicted"/>
<feature type="compositionally biased region" description="Basic and acidic residues" evidence="1">
    <location>
        <begin position="593"/>
        <end position="607"/>
    </location>
</feature>
<keyword evidence="3" id="KW-1185">Reference proteome</keyword>
<evidence type="ECO:0000313" key="3">
    <source>
        <dbReference type="Proteomes" id="UP000734854"/>
    </source>
</evidence>
<dbReference type="EMBL" id="JACMSC010000002">
    <property type="protein sequence ID" value="KAG6531354.1"/>
    <property type="molecule type" value="Genomic_DNA"/>
</dbReference>
<reference evidence="2 3" key="1">
    <citation type="submission" date="2020-08" db="EMBL/GenBank/DDBJ databases">
        <title>Plant Genome Project.</title>
        <authorList>
            <person name="Zhang R.-G."/>
        </authorList>
    </citation>
    <scope>NUCLEOTIDE SEQUENCE [LARGE SCALE GENOMIC DNA]</scope>
    <source>
        <tissue evidence="2">Rhizome</tissue>
    </source>
</reference>
<dbReference type="Proteomes" id="UP000734854">
    <property type="component" value="Unassembled WGS sequence"/>
</dbReference>
<feature type="region of interest" description="Disordered" evidence="1">
    <location>
        <begin position="593"/>
        <end position="616"/>
    </location>
</feature>
<accession>A0A8J5HV40</accession>
<dbReference type="PANTHER" id="PTHR33167:SF43">
    <property type="entry name" value="PROTEIN WAVE"/>
    <property type="match status" value="1"/>
</dbReference>
<dbReference type="AlphaFoldDB" id="A0A8J5HV40"/>
<protein>
    <submittedName>
        <fullName evidence="2">Uncharacterized protein</fullName>
    </submittedName>
</protein>
<evidence type="ECO:0000256" key="1">
    <source>
        <dbReference type="SAM" id="MobiDB-lite"/>
    </source>
</evidence>